<dbReference type="InParanoid" id="A0A5R8QBC1"/>
<name>A0A5R8QBC1_9FIRM</name>
<evidence type="ECO:0000313" key="1">
    <source>
        <dbReference type="EMBL" id="TLG72925.1"/>
    </source>
</evidence>
<comment type="caution">
    <text evidence="1">The sequence shown here is derived from an EMBL/GenBank/DDBJ whole genome shotgun (WGS) entry which is preliminary data.</text>
</comment>
<gene>
    <name evidence="1" type="ORF">FEZ08_07715</name>
</gene>
<proteinExistence type="predicted"/>
<dbReference type="RefSeq" id="WP_138191151.1">
    <property type="nucleotide sequence ID" value="NZ_VBWP01000006.1"/>
</dbReference>
<keyword evidence="2" id="KW-1185">Reference proteome</keyword>
<dbReference type="AlphaFoldDB" id="A0A5R8QBC1"/>
<dbReference type="SUPFAM" id="SSF48371">
    <property type="entry name" value="ARM repeat"/>
    <property type="match status" value="1"/>
</dbReference>
<dbReference type="InterPro" id="IPR014825">
    <property type="entry name" value="DNA_alkylation"/>
</dbReference>
<dbReference type="Pfam" id="PF08713">
    <property type="entry name" value="DNA_alkylation"/>
    <property type="match status" value="1"/>
</dbReference>
<evidence type="ECO:0000313" key="2">
    <source>
        <dbReference type="Proteomes" id="UP000306912"/>
    </source>
</evidence>
<accession>A0A5R8QBC1</accession>
<dbReference type="Proteomes" id="UP000306912">
    <property type="component" value="Unassembled WGS sequence"/>
</dbReference>
<dbReference type="InterPro" id="IPR016024">
    <property type="entry name" value="ARM-type_fold"/>
</dbReference>
<dbReference type="FunCoup" id="A0A5R8QBC1">
    <property type="interactions" value="2"/>
</dbReference>
<protein>
    <submittedName>
        <fullName evidence="1">DNA alkylation repair protein</fullName>
    </submittedName>
</protein>
<dbReference type="Gene3D" id="1.25.40.290">
    <property type="entry name" value="ARM repeat domains"/>
    <property type="match status" value="1"/>
</dbReference>
<organism evidence="1 2">
    <name type="scientific">Culicoidibacter larvae</name>
    <dbReference type="NCBI Taxonomy" id="2579976"/>
    <lineage>
        <taxon>Bacteria</taxon>
        <taxon>Bacillati</taxon>
        <taxon>Bacillota</taxon>
        <taxon>Culicoidibacteria</taxon>
        <taxon>Culicoidibacterales</taxon>
        <taxon>Culicoidibacteraceae</taxon>
        <taxon>Culicoidibacter</taxon>
    </lineage>
</organism>
<sequence>MKHKDYYDDQYILDIAQKIHAVQPSFDKTGFSNELLGQLDELELFARFDCIVDAMQKYLSDDYSNNIQAFYGLLGPELNRSEGMFTFGWWLWPIGRYVERYGTADWQVSLAFLKELTKRFTGEYAIRPLLKEQPEAVMDELIVWTRDENVHVRRLASEGVRIRLPWSAKLMVALDEFDRYKQILTNLKDDSEKFVQKSVGNNLNDLYKEAPDKADAIITSWQDSSNSKAQAWIIKHGMRKQK</sequence>
<reference evidence="1 2" key="1">
    <citation type="submission" date="2019-05" db="EMBL/GenBank/DDBJ databases">
        <title>Culicoidintestinum kansasii gen. nov., sp. nov. from the gastrointestinal tract of the biting midge, Culicoides sonorensis.</title>
        <authorList>
            <person name="Neupane S."/>
            <person name="Ghosh A."/>
            <person name="Gunther S."/>
            <person name="Martin K."/>
            <person name="Zurek L."/>
        </authorList>
    </citation>
    <scope>NUCLEOTIDE SEQUENCE [LARGE SCALE GENOMIC DNA]</scope>
    <source>
        <strain evidence="1 2">CS-1</strain>
    </source>
</reference>
<dbReference type="OrthoDB" id="9797162at2"/>
<dbReference type="EMBL" id="VBWP01000006">
    <property type="protein sequence ID" value="TLG72925.1"/>
    <property type="molecule type" value="Genomic_DNA"/>
</dbReference>